<keyword evidence="3" id="KW-1185">Reference proteome</keyword>
<keyword evidence="1" id="KW-0812">Transmembrane</keyword>
<name>A0A4R3T9I0_9FIRM</name>
<dbReference type="Proteomes" id="UP000295773">
    <property type="component" value="Unassembled WGS sequence"/>
</dbReference>
<proteinExistence type="predicted"/>
<accession>A0A4R3T9I0</accession>
<gene>
    <name evidence="2" type="ORF">EDD61_11819</name>
</gene>
<evidence type="ECO:0000313" key="2">
    <source>
        <dbReference type="EMBL" id="TCU57576.1"/>
    </source>
</evidence>
<protein>
    <submittedName>
        <fullName evidence="2">Uncharacterized protein</fullName>
    </submittedName>
</protein>
<sequence>MILKKAREIKNRLNKVDEDKLKDVDLEKHDMLAMVIAAFITFLPPILIACAIIYFVLWLIFLR</sequence>
<dbReference type="AlphaFoldDB" id="A0A4R3T9I0"/>
<evidence type="ECO:0000256" key="1">
    <source>
        <dbReference type="SAM" id="Phobius"/>
    </source>
</evidence>
<organism evidence="2 3">
    <name type="scientific">Longicatena caecimuris</name>
    <dbReference type="NCBI Taxonomy" id="1796635"/>
    <lineage>
        <taxon>Bacteria</taxon>
        <taxon>Bacillati</taxon>
        <taxon>Bacillota</taxon>
        <taxon>Erysipelotrichia</taxon>
        <taxon>Erysipelotrichales</taxon>
        <taxon>Erysipelotrichaceae</taxon>
        <taxon>Longicatena</taxon>
    </lineage>
</organism>
<feature type="transmembrane region" description="Helical" evidence="1">
    <location>
        <begin position="32"/>
        <end position="61"/>
    </location>
</feature>
<dbReference type="RefSeq" id="WP_008689819.1">
    <property type="nucleotide sequence ID" value="NZ_AP024510.1"/>
</dbReference>
<keyword evidence="1" id="KW-0472">Membrane</keyword>
<dbReference type="GeneID" id="73794823"/>
<dbReference type="EMBL" id="SMBP01000018">
    <property type="protein sequence ID" value="TCU57576.1"/>
    <property type="molecule type" value="Genomic_DNA"/>
</dbReference>
<keyword evidence="1" id="KW-1133">Transmembrane helix</keyword>
<comment type="caution">
    <text evidence="2">The sequence shown here is derived from an EMBL/GenBank/DDBJ whole genome shotgun (WGS) entry which is preliminary data.</text>
</comment>
<evidence type="ECO:0000313" key="3">
    <source>
        <dbReference type="Proteomes" id="UP000295773"/>
    </source>
</evidence>
<reference evidence="2 3" key="1">
    <citation type="submission" date="2019-03" db="EMBL/GenBank/DDBJ databases">
        <title>Genomic Encyclopedia of Type Strains, Phase IV (KMG-IV): sequencing the most valuable type-strain genomes for metagenomic binning, comparative biology and taxonomic classification.</title>
        <authorList>
            <person name="Goeker M."/>
        </authorList>
    </citation>
    <scope>NUCLEOTIDE SEQUENCE [LARGE SCALE GENOMIC DNA]</scope>
    <source>
        <strain evidence="2 3">DSM 29481</strain>
    </source>
</reference>